<sequence length="414" mass="41616">MAARARRWQREIVAVCCASTLGLGVASGGCGTPTSYFCPWDEDEGPKGTPCEVNEPPDAGGAGGCGGGDDGGDDCAAEDDTDVAIASDFGDLIPPAEVCAGQCVPKEPLGWSEPALLWIGSPDGVPSCPATAPIVGYEGYADFAAPAPHTCPVCACDPPEATCDVPTEWKAYAAGFPCGGPAAPATSFAATDGWDGTCTSVNAVEAERTCDGAPCVQSLAIQAPRVISAGCAPRIAEAPENLDEPATTGSFTIVARACTGNAYPPCADPGMTCTPAPPIGDAAPPEGFLTCIHHEGEHECPATYPDRHVFYDGTEDTRGCAPCGCTEPTGAICRVLASAFSDEGCSQLVVAGVVGTGDAPFCGTITPGTALGSKLVSVVNLHPGQCEPFGGEPVGNIAPTAAATFCCHRSSVPA</sequence>
<dbReference type="HOGENOM" id="CLU_063453_0_0_7"/>
<proteinExistence type="predicted"/>
<accession>A9GDZ6</accession>
<dbReference type="BioCyc" id="SCEL448385:SCE_RS47295-MONOMER"/>
<reference evidence="1 2" key="1">
    <citation type="journal article" date="2007" name="Nat. Biotechnol.">
        <title>Complete genome sequence of the myxobacterium Sorangium cellulosum.</title>
        <authorList>
            <person name="Schneiker S."/>
            <person name="Perlova O."/>
            <person name="Kaiser O."/>
            <person name="Gerth K."/>
            <person name="Alici A."/>
            <person name="Altmeyer M.O."/>
            <person name="Bartels D."/>
            <person name="Bekel T."/>
            <person name="Beyer S."/>
            <person name="Bode E."/>
            <person name="Bode H.B."/>
            <person name="Bolten C.J."/>
            <person name="Choudhuri J.V."/>
            <person name="Doss S."/>
            <person name="Elnakady Y.A."/>
            <person name="Frank B."/>
            <person name="Gaigalat L."/>
            <person name="Goesmann A."/>
            <person name="Groeger C."/>
            <person name="Gross F."/>
            <person name="Jelsbak L."/>
            <person name="Jelsbak L."/>
            <person name="Kalinowski J."/>
            <person name="Kegler C."/>
            <person name="Knauber T."/>
            <person name="Konietzny S."/>
            <person name="Kopp M."/>
            <person name="Krause L."/>
            <person name="Krug D."/>
            <person name="Linke B."/>
            <person name="Mahmud T."/>
            <person name="Martinez-Arias R."/>
            <person name="McHardy A.C."/>
            <person name="Merai M."/>
            <person name="Meyer F."/>
            <person name="Mormann S."/>
            <person name="Munoz-Dorado J."/>
            <person name="Perez J."/>
            <person name="Pradella S."/>
            <person name="Rachid S."/>
            <person name="Raddatz G."/>
            <person name="Rosenau F."/>
            <person name="Rueckert C."/>
            <person name="Sasse F."/>
            <person name="Scharfe M."/>
            <person name="Schuster S.C."/>
            <person name="Suen G."/>
            <person name="Treuner-Lange A."/>
            <person name="Velicer G.J."/>
            <person name="Vorholter F.-J."/>
            <person name="Weissman K.J."/>
            <person name="Welch R.D."/>
            <person name="Wenzel S.C."/>
            <person name="Whitworth D.E."/>
            <person name="Wilhelm S."/>
            <person name="Wittmann C."/>
            <person name="Bloecker H."/>
            <person name="Puehler A."/>
            <person name="Mueller R."/>
        </authorList>
    </citation>
    <scope>NUCLEOTIDE SEQUENCE [LARGE SCALE GENOMIC DNA]</scope>
    <source>
        <strain evidence="2">So ce56</strain>
    </source>
</reference>
<dbReference type="Proteomes" id="UP000002139">
    <property type="component" value="Chromosome"/>
</dbReference>
<name>A9GDZ6_SORC5</name>
<dbReference type="KEGG" id="scl:sce9248"/>
<gene>
    <name evidence="1" type="ordered locus">sce9248</name>
</gene>
<evidence type="ECO:0000313" key="1">
    <source>
        <dbReference type="EMBL" id="CAN99421.1"/>
    </source>
</evidence>
<protein>
    <submittedName>
        <fullName evidence="1">Uncharacterized protein</fullName>
    </submittedName>
</protein>
<dbReference type="AlphaFoldDB" id="A9GDZ6"/>
<organism evidence="1 2">
    <name type="scientific">Sorangium cellulosum (strain So ce56)</name>
    <name type="common">Polyangium cellulosum (strain So ce56)</name>
    <dbReference type="NCBI Taxonomy" id="448385"/>
    <lineage>
        <taxon>Bacteria</taxon>
        <taxon>Pseudomonadati</taxon>
        <taxon>Myxococcota</taxon>
        <taxon>Polyangia</taxon>
        <taxon>Polyangiales</taxon>
        <taxon>Polyangiaceae</taxon>
        <taxon>Sorangium</taxon>
    </lineage>
</organism>
<keyword evidence="2" id="KW-1185">Reference proteome</keyword>
<dbReference type="PROSITE" id="PS51257">
    <property type="entry name" value="PROKAR_LIPOPROTEIN"/>
    <property type="match status" value="1"/>
</dbReference>
<evidence type="ECO:0000313" key="2">
    <source>
        <dbReference type="Proteomes" id="UP000002139"/>
    </source>
</evidence>
<dbReference type="EMBL" id="AM746676">
    <property type="protein sequence ID" value="CAN99421.1"/>
    <property type="molecule type" value="Genomic_DNA"/>
</dbReference>